<evidence type="ECO:0000313" key="2">
    <source>
        <dbReference type="Proteomes" id="UP001317532"/>
    </source>
</evidence>
<name>A0AAN1XYG0_UNVUL</name>
<evidence type="ECO:0008006" key="3">
    <source>
        <dbReference type="Google" id="ProtNLM"/>
    </source>
</evidence>
<dbReference type="AlphaFoldDB" id="A0AAN1XYG0"/>
<dbReference type="EMBL" id="AP025523">
    <property type="protein sequence ID" value="BDE06951.1"/>
    <property type="molecule type" value="Genomic_DNA"/>
</dbReference>
<dbReference type="KEGG" id="vab:WPS_22270"/>
<organism evidence="1 2">
    <name type="scientific">Vulcanimicrobium alpinum</name>
    <dbReference type="NCBI Taxonomy" id="3016050"/>
    <lineage>
        <taxon>Bacteria</taxon>
        <taxon>Bacillati</taxon>
        <taxon>Vulcanimicrobiota</taxon>
        <taxon>Vulcanimicrobiia</taxon>
        <taxon>Vulcanimicrobiales</taxon>
        <taxon>Vulcanimicrobiaceae</taxon>
        <taxon>Vulcanimicrobium</taxon>
    </lineage>
</organism>
<gene>
    <name evidence="1" type="ORF">WPS_22270</name>
</gene>
<keyword evidence="2" id="KW-1185">Reference proteome</keyword>
<reference evidence="1 2" key="1">
    <citation type="journal article" date="2022" name="ISME Commun">
        <title>Vulcanimicrobium alpinus gen. nov. sp. nov., the first cultivated representative of the candidate phylum 'Eremiobacterota', is a metabolically versatile aerobic anoxygenic phototroph.</title>
        <authorList>
            <person name="Yabe S."/>
            <person name="Muto K."/>
            <person name="Abe K."/>
            <person name="Yokota A."/>
            <person name="Staudigel H."/>
            <person name="Tebo B.M."/>
        </authorList>
    </citation>
    <scope>NUCLEOTIDE SEQUENCE [LARGE SCALE GENOMIC DNA]</scope>
    <source>
        <strain evidence="1 2">WC8-2</strain>
    </source>
</reference>
<dbReference type="RefSeq" id="WP_317994577.1">
    <property type="nucleotide sequence ID" value="NZ_AP025523.1"/>
</dbReference>
<evidence type="ECO:0000313" key="1">
    <source>
        <dbReference type="EMBL" id="BDE06951.1"/>
    </source>
</evidence>
<proteinExistence type="predicted"/>
<accession>A0AAN1XYG0</accession>
<sequence>MIRAAGRICVVGVALVVISLIGVQYARIIGRNLALAGELRSTDAEIAALRAKQAQQEREIRRLSDPHGAIPEIHDRLHLVGDKEAIIYLKRPGETP</sequence>
<protein>
    <recommendedName>
        <fullName evidence="3">Septum formation initiator</fullName>
    </recommendedName>
</protein>
<dbReference type="Proteomes" id="UP001317532">
    <property type="component" value="Chromosome"/>
</dbReference>